<accession>A0A812Y7U1</accession>
<protein>
    <submittedName>
        <fullName evidence="1">Uncharacterized protein</fullName>
    </submittedName>
</protein>
<keyword evidence="2" id="KW-1185">Reference proteome</keyword>
<dbReference type="EMBL" id="CAJNJA010039839">
    <property type="protein sequence ID" value="CAE7760369.1"/>
    <property type="molecule type" value="Genomic_DNA"/>
</dbReference>
<sequence length="309" mass="33355">VNSAGPTRWRLELGAQGELPALPGDRDGVLRIACGDAVLAVLAAGSVPTLQGPPRLVVRDELGEELVLEGDDRGPTADWVAEWLPERPGPYEVFVLYPGVGENEEMLDVAAPTWQLVAAWTGRRLNAQFRVGGEAGRGQFVFWQEPAFTFLRSQVDVASRGSTSRVALSPDRSMGVVISDVFLEEERVVQLTVLSRLAGPIERWPETLAPQHDELYSHILRRRGGLQAKASAEVQQSAGAAIRFPYTEGGLRSSRAAVYWAWLQLAIGQRLAAAATASNISVSDVLSDPSAAGIIRFAEKLGRPLSAQL</sequence>
<gene>
    <name evidence="1" type="ORF">SNEC2469_LOCUS22118</name>
</gene>
<organism evidence="1 2">
    <name type="scientific">Symbiodinium necroappetens</name>
    <dbReference type="NCBI Taxonomy" id="1628268"/>
    <lineage>
        <taxon>Eukaryota</taxon>
        <taxon>Sar</taxon>
        <taxon>Alveolata</taxon>
        <taxon>Dinophyceae</taxon>
        <taxon>Suessiales</taxon>
        <taxon>Symbiodiniaceae</taxon>
        <taxon>Symbiodinium</taxon>
    </lineage>
</organism>
<dbReference type="Proteomes" id="UP000601435">
    <property type="component" value="Unassembled WGS sequence"/>
</dbReference>
<name>A0A812Y7U1_9DINO</name>
<dbReference type="AlphaFoldDB" id="A0A812Y7U1"/>
<comment type="caution">
    <text evidence="1">The sequence shown here is derived from an EMBL/GenBank/DDBJ whole genome shotgun (WGS) entry which is preliminary data.</text>
</comment>
<feature type="non-terminal residue" evidence="1">
    <location>
        <position position="1"/>
    </location>
</feature>
<evidence type="ECO:0000313" key="2">
    <source>
        <dbReference type="Proteomes" id="UP000601435"/>
    </source>
</evidence>
<reference evidence="1" key="1">
    <citation type="submission" date="2021-02" db="EMBL/GenBank/DDBJ databases">
        <authorList>
            <person name="Dougan E. K."/>
            <person name="Rhodes N."/>
            <person name="Thang M."/>
            <person name="Chan C."/>
        </authorList>
    </citation>
    <scope>NUCLEOTIDE SEQUENCE</scope>
</reference>
<evidence type="ECO:0000313" key="1">
    <source>
        <dbReference type="EMBL" id="CAE7760369.1"/>
    </source>
</evidence>
<proteinExistence type="predicted"/>